<dbReference type="InterPro" id="IPR026444">
    <property type="entry name" value="Secre_tail"/>
</dbReference>
<protein>
    <recommendedName>
        <fullName evidence="3">Secretion system C-terminal sorting domain-containing protein</fullName>
    </recommendedName>
</protein>
<dbReference type="OrthoDB" id="1352409at2"/>
<dbReference type="PROSITE" id="PS51257">
    <property type="entry name" value="PROKAR_LIPOPROTEIN"/>
    <property type="match status" value="1"/>
</dbReference>
<reference evidence="4 5" key="1">
    <citation type="submission" date="2018-01" db="EMBL/GenBank/DDBJ databases">
        <title>The draft genome of Hanstruepera neustonica JCM19743.</title>
        <authorList>
            <person name="He R.-H."/>
            <person name="Du Z.-J."/>
        </authorList>
    </citation>
    <scope>NUCLEOTIDE SEQUENCE [LARGE SCALE GENOMIC DNA]</scope>
    <source>
        <strain evidence="4 5">JCM19743</strain>
    </source>
</reference>
<dbReference type="InterPro" id="IPR013517">
    <property type="entry name" value="FG-GAP"/>
</dbReference>
<feature type="signal peptide" evidence="2">
    <location>
        <begin position="1"/>
        <end position="18"/>
    </location>
</feature>
<gene>
    <name evidence="4" type="ORF">C1T31_00305</name>
</gene>
<evidence type="ECO:0000313" key="4">
    <source>
        <dbReference type="EMBL" id="PNQ74622.1"/>
    </source>
</evidence>
<feature type="domain" description="Secretion system C-terminal sorting" evidence="3">
    <location>
        <begin position="409"/>
        <end position="474"/>
    </location>
</feature>
<organism evidence="4 5">
    <name type="scientific">Hanstruepera neustonica</name>
    <dbReference type="NCBI Taxonomy" id="1445657"/>
    <lineage>
        <taxon>Bacteria</taxon>
        <taxon>Pseudomonadati</taxon>
        <taxon>Bacteroidota</taxon>
        <taxon>Flavobacteriia</taxon>
        <taxon>Flavobacteriales</taxon>
        <taxon>Flavobacteriaceae</taxon>
        <taxon>Hanstruepera</taxon>
    </lineage>
</organism>
<dbReference type="RefSeq" id="WP_103050475.1">
    <property type="nucleotide sequence ID" value="NZ_POWF01000001.1"/>
</dbReference>
<accession>A0A2K1E2W0</accession>
<dbReference type="EMBL" id="POWF01000001">
    <property type="protein sequence ID" value="PNQ74622.1"/>
    <property type="molecule type" value="Genomic_DNA"/>
</dbReference>
<keyword evidence="1 2" id="KW-0732">Signal</keyword>
<dbReference type="Gene3D" id="2.130.10.130">
    <property type="entry name" value="Integrin alpha, N-terminal"/>
    <property type="match status" value="1"/>
</dbReference>
<evidence type="ECO:0000259" key="3">
    <source>
        <dbReference type="Pfam" id="PF18962"/>
    </source>
</evidence>
<dbReference type="NCBIfam" id="TIGR04183">
    <property type="entry name" value="Por_Secre_tail"/>
    <property type="match status" value="1"/>
</dbReference>
<name>A0A2K1E2W0_9FLAO</name>
<evidence type="ECO:0000256" key="1">
    <source>
        <dbReference type="ARBA" id="ARBA00022729"/>
    </source>
</evidence>
<feature type="chain" id="PRO_5014456611" description="Secretion system C-terminal sorting domain-containing protein" evidence="2">
    <location>
        <begin position="19"/>
        <end position="476"/>
    </location>
</feature>
<evidence type="ECO:0000256" key="2">
    <source>
        <dbReference type="SAM" id="SignalP"/>
    </source>
</evidence>
<proteinExistence type="predicted"/>
<comment type="caution">
    <text evidence="4">The sequence shown here is derived from an EMBL/GenBank/DDBJ whole genome shotgun (WGS) entry which is preliminary data.</text>
</comment>
<evidence type="ECO:0000313" key="5">
    <source>
        <dbReference type="Proteomes" id="UP000236641"/>
    </source>
</evidence>
<dbReference type="Pfam" id="PF13517">
    <property type="entry name" value="FG-GAP_3"/>
    <property type="match status" value="1"/>
</dbReference>
<dbReference type="InterPro" id="IPR028994">
    <property type="entry name" value="Integrin_alpha_N"/>
</dbReference>
<keyword evidence="5" id="KW-1185">Reference proteome</keyword>
<dbReference type="Proteomes" id="UP000236641">
    <property type="component" value="Unassembled WGS sequence"/>
</dbReference>
<dbReference type="PANTHER" id="PTHR46580:SF4">
    <property type="entry name" value="ATP_GTP-BINDING PROTEIN"/>
    <property type="match status" value="1"/>
</dbReference>
<dbReference type="PANTHER" id="PTHR46580">
    <property type="entry name" value="SENSOR KINASE-RELATED"/>
    <property type="match status" value="1"/>
</dbReference>
<sequence>MKYLLSLILMCFYGSVSCQINFIDITPFESENNPVLTGKVGKVRIATDDFGNTLLLTSGIISNESDPPAYQTTLYNLNTLTEINTPLLNIVNGDMEFLDANADGWLDIVMSGGIIGVGNSAKIYINNGNNTFYESTQYIRPLIVGNISIVDIDDDGDDDMFFDGSPGPPFNFSDAYISNGNGTFNRIEDSPIGAPNFKRIMHPSTSQEVIAYAGKDHIYTVDGNLTPTILYTYCDCTFGDAKLGDLNNDSFIDVVIPVYNSDSIELKFYLGASNGVFTEINSGLSWEKVNVPENGTDFSYELVDVDQDADLDIFTTFKKLPETDDPNEELPTMSVFENNNGTFSLSFNFSETLESIAMVTHDIDADSDFDLIFMGKIIGSNPWDLQLNVFENNSQTLSAIENVVETIKIYPNPTTDFINIQANFDITTIEVYSFQGQKVLSVENQKTINIRSLPKSIYFLKLKTVRGAFTKKIIKQ</sequence>
<dbReference type="SUPFAM" id="SSF69318">
    <property type="entry name" value="Integrin alpha N-terminal domain"/>
    <property type="match status" value="1"/>
</dbReference>
<dbReference type="Pfam" id="PF18962">
    <property type="entry name" value="Por_Secre_tail"/>
    <property type="match status" value="1"/>
</dbReference>
<dbReference type="AlphaFoldDB" id="A0A2K1E2W0"/>